<feature type="domain" description="Lon proteolytic" evidence="4">
    <location>
        <begin position="546"/>
        <end position="741"/>
    </location>
</feature>
<dbReference type="PRINTS" id="PR00830">
    <property type="entry name" value="ENDOLAPTASE"/>
</dbReference>
<feature type="active site" evidence="2">
    <location>
        <position position="679"/>
    </location>
</feature>
<evidence type="ECO:0000313" key="5">
    <source>
        <dbReference type="EMBL" id="GCD08948.1"/>
    </source>
</evidence>
<dbReference type="GO" id="GO:0005524">
    <property type="term" value="F:ATP binding"/>
    <property type="evidence" value="ECO:0007669"/>
    <property type="project" value="InterPro"/>
</dbReference>
<dbReference type="Gene3D" id="3.30.230.10">
    <property type="match status" value="1"/>
</dbReference>
<reference evidence="5 6" key="1">
    <citation type="submission" date="2018-11" db="EMBL/GenBank/DDBJ databases">
        <title>Genome sequencing and assembly of Clostridium tagluense strain A121.</title>
        <authorList>
            <person name="Murakami T."/>
            <person name="Segawa T."/>
            <person name="Shcherbakova V.A."/>
            <person name="Mori H."/>
            <person name="Yoshimura Y."/>
        </authorList>
    </citation>
    <scope>NUCLEOTIDE SEQUENCE [LARGE SCALE GENOMIC DNA]</scope>
    <source>
        <strain evidence="5 6">A121</strain>
    </source>
</reference>
<keyword evidence="6" id="KW-1185">Reference proteome</keyword>
<organism evidence="5 6">
    <name type="scientific">Clostridium tagluense</name>
    <dbReference type="NCBI Taxonomy" id="360422"/>
    <lineage>
        <taxon>Bacteria</taxon>
        <taxon>Bacillati</taxon>
        <taxon>Bacillota</taxon>
        <taxon>Clostridia</taxon>
        <taxon>Eubacteriales</taxon>
        <taxon>Clostridiaceae</taxon>
        <taxon>Clostridium</taxon>
    </lineage>
</organism>
<dbReference type="InterPro" id="IPR027417">
    <property type="entry name" value="P-loop_NTPase"/>
</dbReference>
<evidence type="ECO:0000313" key="6">
    <source>
        <dbReference type="Proteomes" id="UP000287872"/>
    </source>
</evidence>
<dbReference type="GO" id="GO:0030163">
    <property type="term" value="P:protein catabolic process"/>
    <property type="evidence" value="ECO:0007669"/>
    <property type="project" value="InterPro"/>
</dbReference>
<dbReference type="RefSeq" id="WP_124997917.1">
    <property type="nucleotide sequence ID" value="NZ_BHYK01000003.1"/>
</dbReference>
<evidence type="ECO:0000256" key="2">
    <source>
        <dbReference type="PROSITE-ProRule" id="PRU01122"/>
    </source>
</evidence>
<dbReference type="GO" id="GO:0006508">
    <property type="term" value="P:proteolysis"/>
    <property type="evidence" value="ECO:0007669"/>
    <property type="project" value="UniProtKB-KW"/>
</dbReference>
<dbReference type="Pfam" id="PF05362">
    <property type="entry name" value="Lon_C"/>
    <property type="match status" value="1"/>
</dbReference>
<sequence>MNRELTPKDIIYEFDIEDMNAGEPLDSLPQYFDVIENIKTALSIDKEGFNVYLIDDFSKEALKDIMKYVNKIFENKPKPKDICYVLYEDEKFPKVISVSNGGANRLKDTLEDLQNEYLERTFKFYNNSTDKEKEEIQENIQKKRNELISKLIDAAKDKGFDIKSANNGFTFIPLSSGKEMTENEYDILDSEKKEGILETVRILKDKARETLEELKDIEARDIDKLKQIMEAYYKNEMSDLKQEYENRFIEDEVVQNYFHMVENNIEKKLIDNYSLSFDEDEEKINEIIFKYAVNVMVDNSKKGVPPVIFEQDPNLTNLLGNIEYENHNGAYSTNIELIKSGSMLKANEGCLVIRANTLLSNPSAYYYLKKSLQAEKVDVTCNRSYYDMVSLSTIKPEPIPIKEKVILIGDYETYDLLYNYDEDFRKIFTIKAECSPLQDIDNNLKSSLVFEINNICSENNFKILTGGAVREVAKVLSRKAQSRKKIYYDKYEISKLITLSNNRVCEENRQEISAEDIIHIAYRQDIMEKEILNNYTEKKMLIDVKNSRVGQVNGLSVIDTGYLSFGKPIKITCRCYKGEGNIVDVQKDSNLSGNIHSKSINILKGYISAINGGLTKLPVDFHLSFEQIYGKVDGDSASVAEIVCMLSALSKIPVKQNIAVTGSVNQFGDVQPIGGVNDKIEGFFGVCKAIDTIVGKGVMIPMSNADDLVLSAEVEREIKNGNFHIYTMTSIEDAMEVLMGTSDTDVQGIMTAINKELKKYNSKR</sequence>
<comment type="similarity">
    <text evidence="2">Belongs to the peptidase S16 family.</text>
</comment>
<proteinExistence type="inferred from homology"/>
<evidence type="ECO:0000256" key="1">
    <source>
        <dbReference type="ARBA" id="ARBA00022670"/>
    </source>
</evidence>
<keyword evidence="1 2" id="KW-0645">Protease</keyword>
<keyword evidence="2" id="KW-0720">Serine protease</keyword>
<evidence type="ECO:0000259" key="4">
    <source>
        <dbReference type="PROSITE" id="PS51786"/>
    </source>
</evidence>
<dbReference type="Gene3D" id="3.40.50.300">
    <property type="entry name" value="P-loop containing nucleotide triphosphate hydrolases"/>
    <property type="match status" value="2"/>
</dbReference>
<dbReference type="PANTHER" id="PTHR10046">
    <property type="entry name" value="ATP DEPENDENT LON PROTEASE FAMILY MEMBER"/>
    <property type="match status" value="1"/>
</dbReference>
<dbReference type="InterPro" id="IPR014721">
    <property type="entry name" value="Ribsml_uS5_D2-typ_fold_subgr"/>
</dbReference>
<dbReference type="InterPro" id="IPR008269">
    <property type="entry name" value="Lon_proteolytic"/>
</dbReference>
<dbReference type="InterPro" id="IPR020568">
    <property type="entry name" value="Ribosomal_Su5_D2-typ_SF"/>
</dbReference>
<feature type="active site" evidence="2">
    <location>
        <position position="636"/>
    </location>
</feature>
<dbReference type="PROSITE" id="PS51786">
    <property type="entry name" value="LON_PROTEOLYTIC"/>
    <property type="match status" value="1"/>
</dbReference>
<keyword evidence="3" id="KW-0175">Coiled coil</keyword>
<name>A0A401UHB9_9CLOT</name>
<accession>A0A401UHB9</accession>
<dbReference type="AlphaFoldDB" id="A0A401UHB9"/>
<dbReference type="Pfam" id="PF13654">
    <property type="entry name" value="AAA_32"/>
    <property type="match status" value="1"/>
</dbReference>
<dbReference type="EC" id="3.4.21.53" evidence="2"/>
<dbReference type="GO" id="GO:0004176">
    <property type="term" value="F:ATP-dependent peptidase activity"/>
    <property type="evidence" value="ECO:0007669"/>
    <property type="project" value="UniProtKB-UniRule"/>
</dbReference>
<comment type="caution">
    <text evidence="5">The sequence shown here is derived from an EMBL/GenBank/DDBJ whole genome shotgun (WGS) entry which is preliminary data.</text>
</comment>
<dbReference type="InterPro" id="IPR041699">
    <property type="entry name" value="AAA_32"/>
</dbReference>
<dbReference type="OrthoDB" id="9758568at2"/>
<dbReference type="InterPro" id="IPR027065">
    <property type="entry name" value="Lon_Prtase"/>
</dbReference>
<dbReference type="SUPFAM" id="SSF54211">
    <property type="entry name" value="Ribosomal protein S5 domain 2-like"/>
    <property type="match status" value="1"/>
</dbReference>
<dbReference type="Proteomes" id="UP000287872">
    <property type="component" value="Unassembled WGS sequence"/>
</dbReference>
<feature type="coiled-coil region" evidence="3">
    <location>
        <begin position="197"/>
        <end position="228"/>
    </location>
</feature>
<gene>
    <name evidence="5" type="ORF">Ctaglu_05710</name>
</gene>
<dbReference type="EMBL" id="BHYK01000003">
    <property type="protein sequence ID" value="GCD08948.1"/>
    <property type="molecule type" value="Genomic_DNA"/>
</dbReference>
<dbReference type="GO" id="GO:0004252">
    <property type="term" value="F:serine-type endopeptidase activity"/>
    <property type="evidence" value="ECO:0007669"/>
    <property type="project" value="UniProtKB-UniRule"/>
</dbReference>
<keyword evidence="2" id="KW-0378">Hydrolase</keyword>
<evidence type="ECO:0000256" key="3">
    <source>
        <dbReference type="SAM" id="Coils"/>
    </source>
</evidence>
<protein>
    <recommendedName>
        <fullName evidence="2">endopeptidase La</fullName>
        <ecNumber evidence="2">3.4.21.53</ecNumber>
    </recommendedName>
</protein>
<comment type="catalytic activity">
    <reaction evidence="2">
        <text>Hydrolysis of proteins in presence of ATP.</text>
        <dbReference type="EC" id="3.4.21.53"/>
    </reaction>
</comment>